<protein>
    <recommendedName>
        <fullName evidence="3">Clr5 domain-containing protein</fullName>
    </recommendedName>
</protein>
<dbReference type="EMBL" id="AQGS01000635">
    <property type="protein sequence ID" value="EPS37504.1"/>
    <property type="molecule type" value="Genomic_DNA"/>
</dbReference>
<reference evidence="1 2" key="1">
    <citation type="journal article" date="2013" name="PLoS Genet.">
        <title>Genomic mechanisms accounting for the adaptation to parasitism in nematode-trapping fungi.</title>
        <authorList>
            <person name="Meerupati T."/>
            <person name="Andersson K.M."/>
            <person name="Friman E."/>
            <person name="Kumar D."/>
            <person name="Tunlid A."/>
            <person name="Ahren D."/>
        </authorList>
    </citation>
    <scope>NUCLEOTIDE SEQUENCE [LARGE SCALE GENOMIC DNA]</scope>
    <source>
        <strain evidence="1 2">CBS 200.50</strain>
    </source>
</reference>
<sequence length="735" mass="82585">MELQWKPTQSIPRQKKKRITKSLKERDVEGYKSIILQHVHSGTYQSAIETLRDVHRFELSMDQLKKFLKIWNHQKRPRRVPSAELSHQITMPILAQQTPLPARNPFTGIPKGDSGITGILNSAESASVTDSEVETLLGAVENFQSPSSKEPKEQILRQILPRFAHSATLTQNLWTSRKKFNPRDSEGFDEAFHEVKDLLGCLGNNSASGTHDDLEPNIVSTTSIRDFQRDISTISWTNQRVRHLCAFQAERTGNVNSYVSISKKQFRSLTGEIFEKIEVKTLFTHDIDSSASKPSNPNRRALAMRILYQSAERYIPKISIHLNVYQQIPLDEGADDILNAALHGNLAKIQDRCSKGEWSLWSCDQNGANPLSYLIYGAFNNLDSQEEYMGLLALIVSEAPDICFMLSEGGISILQLLAMSLSKSYPTKQVQQESYKIADKILRYLIFAGYDFSDDRYGLLSCLVLGSTDNVRTILYNENFYVDVDSVMVATFLTYVGDPTNIQTDEISSTEDPREASLQKSPQILDLPEKLGMLLGKLVKNTEKSIDIAYQCVQALLKFRRKIPFNDLVESLVMAIDAIGDIYHPNTRKVASYGPFCVTAHWSGNQDQWYAALSKCKHSYTYLQALSWEAEFSGVNLDDYYRGLSGAAGLRTHLHSNGFIVGADRIRIDYGSNDIEIGGTDAMDIVQRILKERGSDIQRQLNENGASLSLEDGVFAQPPDANDGERLPFVLLVDS</sequence>
<proteinExistence type="predicted"/>
<accession>S8A404</accession>
<keyword evidence="2" id="KW-1185">Reference proteome</keyword>
<dbReference type="AlphaFoldDB" id="S8A404"/>
<evidence type="ECO:0000313" key="2">
    <source>
        <dbReference type="Proteomes" id="UP000015100"/>
    </source>
</evidence>
<reference evidence="2" key="2">
    <citation type="submission" date="2013-04" db="EMBL/GenBank/DDBJ databases">
        <title>Genomic mechanisms accounting for the adaptation to parasitism in nematode-trapping fungi.</title>
        <authorList>
            <person name="Ahren D.G."/>
        </authorList>
    </citation>
    <scope>NUCLEOTIDE SEQUENCE [LARGE SCALE GENOMIC DNA]</scope>
    <source>
        <strain evidence="2">CBS 200.50</strain>
    </source>
</reference>
<dbReference type="OrthoDB" id="5363610at2759"/>
<evidence type="ECO:0000313" key="1">
    <source>
        <dbReference type="EMBL" id="EPS37504.1"/>
    </source>
</evidence>
<name>S8A404_DACHA</name>
<comment type="caution">
    <text evidence="1">The sequence shown here is derived from an EMBL/GenBank/DDBJ whole genome shotgun (WGS) entry which is preliminary data.</text>
</comment>
<dbReference type="HOGENOM" id="CLU_377227_0_0_1"/>
<organism evidence="1 2">
    <name type="scientific">Dactylellina haptotyla (strain CBS 200.50)</name>
    <name type="common">Nematode-trapping fungus</name>
    <name type="synonym">Monacrosporium haptotylum</name>
    <dbReference type="NCBI Taxonomy" id="1284197"/>
    <lineage>
        <taxon>Eukaryota</taxon>
        <taxon>Fungi</taxon>
        <taxon>Dikarya</taxon>
        <taxon>Ascomycota</taxon>
        <taxon>Pezizomycotina</taxon>
        <taxon>Orbiliomycetes</taxon>
        <taxon>Orbiliales</taxon>
        <taxon>Orbiliaceae</taxon>
        <taxon>Dactylellina</taxon>
    </lineage>
</organism>
<gene>
    <name evidence="1" type="ORF">H072_8808</name>
</gene>
<dbReference type="Proteomes" id="UP000015100">
    <property type="component" value="Unassembled WGS sequence"/>
</dbReference>
<evidence type="ECO:0008006" key="3">
    <source>
        <dbReference type="Google" id="ProtNLM"/>
    </source>
</evidence>